<keyword evidence="2 6" id="KW-0067">ATP-binding</keyword>
<gene>
    <name evidence="6" type="primary">nnrD</name>
    <name evidence="9" type="ORF">Pan265_09890</name>
</gene>
<comment type="similarity">
    <text evidence="6">Belongs to the NnrD/CARKD family.</text>
</comment>
<evidence type="ECO:0000256" key="3">
    <source>
        <dbReference type="ARBA" id="ARBA00022857"/>
    </source>
</evidence>
<dbReference type="PROSITE" id="PS01050">
    <property type="entry name" value="YJEF_C_2"/>
    <property type="match status" value="1"/>
</dbReference>
<keyword evidence="10" id="KW-1185">Reference proteome</keyword>
<evidence type="ECO:0000256" key="2">
    <source>
        <dbReference type="ARBA" id="ARBA00022840"/>
    </source>
</evidence>
<feature type="binding site" evidence="6">
    <location>
        <position position="36"/>
    </location>
    <ligand>
        <name>(6S)-NADPHX</name>
        <dbReference type="ChEBI" id="CHEBI:64076"/>
    </ligand>
</feature>
<organism evidence="9 10">
    <name type="scientific">Mucisphaera calidilacus</name>
    <dbReference type="NCBI Taxonomy" id="2527982"/>
    <lineage>
        <taxon>Bacteria</taxon>
        <taxon>Pseudomonadati</taxon>
        <taxon>Planctomycetota</taxon>
        <taxon>Phycisphaerae</taxon>
        <taxon>Phycisphaerales</taxon>
        <taxon>Phycisphaeraceae</taxon>
        <taxon>Mucisphaera</taxon>
    </lineage>
</organism>
<comment type="cofactor">
    <cofactor evidence="6">
        <name>Mg(2+)</name>
        <dbReference type="ChEBI" id="CHEBI:18420"/>
    </cofactor>
</comment>
<feature type="transmembrane region" description="Helical" evidence="7">
    <location>
        <begin position="20"/>
        <end position="45"/>
    </location>
</feature>
<dbReference type="KEGG" id="mcad:Pan265_09890"/>
<dbReference type="PANTHER" id="PTHR12592">
    <property type="entry name" value="ATP-DEPENDENT (S)-NAD(P)H-HYDRATE DEHYDRATASE FAMILY MEMBER"/>
    <property type="match status" value="1"/>
</dbReference>
<comment type="catalytic activity">
    <reaction evidence="6">
        <text>(6S)-NADHX + ADP = AMP + phosphate + NADH + H(+)</text>
        <dbReference type="Rhea" id="RHEA:32223"/>
        <dbReference type="ChEBI" id="CHEBI:15378"/>
        <dbReference type="ChEBI" id="CHEBI:43474"/>
        <dbReference type="ChEBI" id="CHEBI:57945"/>
        <dbReference type="ChEBI" id="CHEBI:64074"/>
        <dbReference type="ChEBI" id="CHEBI:456215"/>
        <dbReference type="ChEBI" id="CHEBI:456216"/>
        <dbReference type="EC" id="4.2.1.136"/>
    </reaction>
</comment>
<dbReference type="EMBL" id="CP036280">
    <property type="protein sequence ID" value="QDU71140.1"/>
    <property type="molecule type" value="Genomic_DNA"/>
</dbReference>
<evidence type="ECO:0000256" key="6">
    <source>
        <dbReference type="HAMAP-Rule" id="MF_01965"/>
    </source>
</evidence>
<feature type="binding site" evidence="6">
    <location>
        <position position="228"/>
    </location>
    <ligand>
        <name>AMP</name>
        <dbReference type="ChEBI" id="CHEBI:456215"/>
    </ligand>
</feature>
<dbReference type="GO" id="GO:0052855">
    <property type="term" value="F:ADP-dependent NAD(P)H-hydrate dehydratase activity"/>
    <property type="evidence" value="ECO:0007669"/>
    <property type="project" value="UniProtKB-UniRule"/>
</dbReference>
<dbReference type="InterPro" id="IPR017953">
    <property type="entry name" value="Carbohydrate_kinase_pred_CS"/>
</dbReference>
<dbReference type="HAMAP" id="MF_01965">
    <property type="entry name" value="NADHX_dehydratase"/>
    <property type="match status" value="1"/>
</dbReference>
<dbReference type="GO" id="GO:0052856">
    <property type="term" value="F:NAD(P)HX epimerase activity"/>
    <property type="evidence" value="ECO:0007669"/>
    <property type="project" value="TreeGrafter"/>
</dbReference>
<dbReference type="GO" id="GO:0110051">
    <property type="term" value="P:metabolite repair"/>
    <property type="evidence" value="ECO:0007669"/>
    <property type="project" value="TreeGrafter"/>
</dbReference>
<evidence type="ECO:0000256" key="7">
    <source>
        <dbReference type="SAM" id="Phobius"/>
    </source>
</evidence>
<dbReference type="RefSeq" id="WP_145445273.1">
    <property type="nucleotide sequence ID" value="NZ_CP036280.1"/>
</dbReference>
<protein>
    <recommendedName>
        <fullName evidence="6">ADP-dependent (S)-NAD(P)H-hydrate dehydratase</fullName>
        <ecNumber evidence="6">4.2.1.136</ecNumber>
    </recommendedName>
    <alternativeName>
        <fullName evidence="6">ADP-dependent NAD(P)HX dehydratase</fullName>
    </alternativeName>
</protein>
<dbReference type="CDD" id="cd01171">
    <property type="entry name" value="YXKO-related"/>
    <property type="match status" value="1"/>
</dbReference>
<dbReference type="GO" id="GO:0046496">
    <property type="term" value="P:nicotinamide nucleotide metabolic process"/>
    <property type="evidence" value="ECO:0007669"/>
    <property type="project" value="UniProtKB-UniRule"/>
</dbReference>
<keyword evidence="4 6" id="KW-0520">NAD</keyword>
<name>A0A518BVY5_9BACT</name>
<reference evidence="9 10" key="1">
    <citation type="submission" date="2019-02" db="EMBL/GenBank/DDBJ databases">
        <title>Deep-cultivation of Planctomycetes and their phenomic and genomic characterization uncovers novel biology.</title>
        <authorList>
            <person name="Wiegand S."/>
            <person name="Jogler M."/>
            <person name="Boedeker C."/>
            <person name="Pinto D."/>
            <person name="Vollmers J."/>
            <person name="Rivas-Marin E."/>
            <person name="Kohn T."/>
            <person name="Peeters S.H."/>
            <person name="Heuer A."/>
            <person name="Rast P."/>
            <person name="Oberbeckmann S."/>
            <person name="Bunk B."/>
            <person name="Jeske O."/>
            <person name="Meyerdierks A."/>
            <person name="Storesund J.E."/>
            <person name="Kallscheuer N."/>
            <person name="Luecker S."/>
            <person name="Lage O.M."/>
            <person name="Pohl T."/>
            <person name="Merkel B.J."/>
            <person name="Hornburger P."/>
            <person name="Mueller R.-W."/>
            <person name="Bruemmer F."/>
            <person name="Labrenz M."/>
            <person name="Spormann A.M."/>
            <person name="Op den Camp H."/>
            <person name="Overmann J."/>
            <person name="Amann R."/>
            <person name="Jetten M.S.M."/>
            <person name="Mascher T."/>
            <person name="Medema M.H."/>
            <person name="Devos D.P."/>
            <person name="Kaster A.-K."/>
            <person name="Ovreas L."/>
            <person name="Rohde M."/>
            <person name="Galperin M.Y."/>
            <person name="Jogler C."/>
        </authorList>
    </citation>
    <scope>NUCLEOTIDE SEQUENCE [LARGE SCALE GENOMIC DNA]</scope>
    <source>
        <strain evidence="9 10">Pan265</strain>
    </source>
</reference>
<evidence type="ECO:0000256" key="5">
    <source>
        <dbReference type="ARBA" id="ARBA00023239"/>
    </source>
</evidence>
<evidence type="ECO:0000256" key="1">
    <source>
        <dbReference type="ARBA" id="ARBA00022741"/>
    </source>
</evidence>
<evidence type="ECO:0000259" key="8">
    <source>
        <dbReference type="PROSITE" id="PS51383"/>
    </source>
</evidence>
<evidence type="ECO:0000256" key="4">
    <source>
        <dbReference type="ARBA" id="ARBA00023027"/>
    </source>
</evidence>
<dbReference type="SUPFAM" id="SSF53613">
    <property type="entry name" value="Ribokinase-like"/>
    <property type="match status" value="1"/>
</dbReference>
<feature type="binding site" evidence="6">
    <location>
        <position position="158"/>
    </location>
    <ligand>
        <name>(6S)-NADPHX</name>
        <dbReference type="ChEBI" id="CHEBI:64076"/>
    </ligand>
</feature>
<comment type="subunit">
    <text evidence="6">Homotetramer.</text>
</comment>
<keyword evidence="7" id="KW-1133">Transmembrane helix</keyword>
<dbReference type="Proteomes" id="UP000320386">
    <property type="component" value="Chromosome"/>
</dbReference>
<keyword evidence="7" id="KW-0812">Transmembrane</keyword>
<dbReference type="AlphaFoldDB" id="A0A518BVY5"/>
<comment type="catalytic activity">
    <reaction evidence="6">
        <text>(6S)-NADPHX + ADP = AMP + phosphate + NADPH + H(+)</text>
        <dbReference type="Rhea" id="RHEA:32235"/>
        <dbReference type="ChEBI" id="CHEBI:15378"/>
        <dbReference type="ChEBI" id="CHEBI:43474"/>
        <dbReference type="ChEBI" id="CHEBI:57783"/>
        <dbReference type="ChEBI" id="CHEBI:64076"/>
        <dbReference type="ChEBI" id="CHEBI:456215"/>
        <dbReference type="ChEBI" id="CHEBI:456216"/>
        <dbReference type="EC" id="4.2.1.136"/>
    </reaction>
</comment>
<feature type="binding site" evidence="6">
    <location>
        <begin position="199"/>
        <end position="203"/>
    </location>
    <ligand>
        <name>AMP</name>
        <dbReference type="ChEBI" id="CHEBI:456215"/>
    </ligand>
</feature>
<keyword evidence="1 6" id="KW-0547">Nucleotide-binding</keyword>
<keyword evidence="3 6" id="KW-0521">NADP</keyword>
<feature type="binding site" evidence="6">
    <location>
        <position position="229"/>
    </location>
    <ligand>
        <name>(6S)-NADPHX</name>
        <dbReference type="ChEBI" id="CHEBI:64076"/>
    </ligand>
</feature>
<feature type="domain" description="YjeF C-terminal" evidence="8">
    <location>
        <begin position="1"/>
        <end position="288"/>
    </location>
</feature>
<dbReference type="EC" id="4.2.1.136" evidence="6"/>
<keyword evidence="5 6" id="KW-0456">Lyase</keyword>
<evidence type="ECO:0000313" key="9">
    <source>
        <dbReference type="EMBL" id="QDU71140.1"/>
    </source>
</evidence>
<sequence>MTQADLPPMPLRPEDGHKGTFGTVIVVGGSVGMIGAPALAATAAFRVGVGLVRIAAPAGVLHHAVGLEPSATGFVLPDEPGEALAAIDRADPEQQAVLAIGPGMGMSRSTQEIVEALLAHQPRAVVLDADGLNALAALCARSCLAGGTLPSRLVLTPHPGEFGRLASALHIKGSATDPDQRPAAAQALAEQLAATVVLKGNRSVVAATCNRVAINQTGNAVMAAGGSGDVLTGVIAGLLAQGMDPYNAARLGAHLHGLSADLWRERNTDRGMLARELADGLTRAIGAYAS</sequence>
<keyword evidence="7" id="KW-0472">Membrane</keyword>
<dbReference type="PANTHER" id="PTHR12592:SF0">
    <property type="entry name" value="ATP-DEPENDENT (S)-NAD(P)H-HYDRATE DEHYDRATASE"/>
    <property type="match status" value="1"/>
</dbReference>
<evidence type="ECO:0000313" key="10">
    <source>
        <dbReference type="Proteomes" id="UP000320386"/>
    </source>
</evidence>
<dbReference type="GO" id="GO:0005524">
    <property type="term" value="F:ATP binding"/>
    <property type="evidence" value="ECO:0007669"/>
    <property type="project" value="UniProtKB-KW"/>
</dbReference>
<dbReference type="Gene3D" id="3.40.1190.20">
    <property type="match status" value="1"/>
</dbReference>
<dbReference type="InterPro" id="IPR000631">
    <property type="entry name" value="CARKD"/>
</dbReference>
<dbReference type="PROSITE" id="PS51383">
    <property type="entry name" value="YJEF_C_3"/>
    <property type="match status" value="1"/>
</dbReference>
<accession>A0A518BVY5</accession>
<dbReference type="OrthoDB" id="9806925at2"/>
<comment type="function">
    <text evidence="6">Catalyzes the dehydration of the S-form of NAD(P)HX at the expense of ADP, which is converted to AMP. Together with NAD(P)HX epimerase, which catalyzes the epimerization of the S- and R-forms, the enzyme allows the repair of both epimers of NAD(P)HX, a damaged form of NAD(P)H that is a result of enzymatic or heat-dependent hydration.</text>
</comment>
<feature type="binding site" evidence="6">
    <location>
        <position position="103"/>
    </location>
    <ligand>
        <name>(6S)-NADPHX</name>
        <dbReference type="ChEBI" id="CHEBI:64076"/>
    </ligand>
</feature>
<dbReference type="Pfam" id="PF01256">
    <property type="entry name" value="Carb_kinase"/>
    <property type="match status" value="1"/>
</dbReference>
<proteinExistence type="inferred from homology"/>
<dbReference type="NCBIfam" id="TIGR00196">
    <property type="entry name" value="yjeF_cterm"/>
    <property type="match status" value="1"/>
</dbReference>
<dbReference type="InterPro" id="IPR029056">
    <property type="entry name" value="Ribokinase-like"/>
</dbReference>